<comment type="caution">
    <text evidence="1">The sequence shown here is derived from an EMBL/GenBank/DDBJ whole genome shotgun (WGS) entry which is preliminary data.</text>
</comment>
<keyword evidence="2" id="KW-1185">Reference proteome</keyword>
<evidence type="ECO:0000313" key="2">
    <source>
        <dbReference type="Proteomes" id="UP000789572"/>
    </source>
</evidence>
<proteinExistence type="predicted"/>
<organism evidence="1 2">
    <name type="scientific">Paraglomus occultum</name>
    <dbReference type="NCBI Taxonomy" id="144539"/>
    <lineage>
        <taxon>Eukaryota</taxon>
        <taxon>Fungi</taxon>
        <taxon>Fungi incertae sedis</taxon>
        <taxon>Mucoromycota</taxon>
        <taxon>Glomeromycotina</taxon>
        <taxon>Glomeromycetes</taxon>
        <taxon>Paraglomerales</taxon>
        <taxon>Paraglomeraceae</taxon>
        <taxon>Paraglomus</taxon>
    </lineage>
</organism>
<dbReference type="OrthoDB" id="10353545at2759"/>
<dbReference type="EMBL" id="CAJVPJ010000475">
    <property type="protein sequence ID" value="CAG8528801.1"/>
    <property type="molecule type" value="Genomic_DNA"/>
</dbReference>
<name>A0A9N9AFV7_9GLOM</name>
<dbReference type="Proteomes" id="UP000789572">
    <property type="component" value="Unassembled WGS sequence"/>
</dbReference>
<gene>
    <name evidence="1" type="ORF">POCULU_LOCUS3953</name>
</gene>
<reference evidence="1" key="1">
    <citation type="submission" date="2021-06" db="EMBL/GenBank/DDBJ databases">
        <authorList>
            <person name="Kallberg Y."/>
            <person name="Tangrot J."/>
            <person name="Rosling A."/>
        </authorList>
    </citation>
    <scope>NUCLEOTIDE SEQUENCE</scope>
    <source>
        <strain evidence="1">IA702</strain>
    </source>
</reference>
<sequence length="110" mass="12758">MFVLSRDKVWAKFIIITPLECWAQIRKKFNMFTNYTRLLIPTDSSIYHPASFGKAFPQQKRVHVSLARTITTTSAPQQHASFDVAKLHPVFCEYSDETRNPVQKVEKSKL</sequence>
<evidence type="ECO:0000313" key="1">
    <source>
        <dbReference type="EMBL" id="CAG8528801.1"/>
    </source>
</evidence>
<protein>
    <submittedName>
        <fullName evidence="1">2793_t:CDS:1</fullName>
    </submittedName>
</protein>
<accession>A0A9N9AFV7</accession>
<dbReference type="AlphaFoldDB" id="A0A9N9AFV7"/>